<keyword evidence="2" id="KW-0808">Transferase</keyword>
<dbReference type="Pfam" id="PF17167">
    <property type="entry name" value="Glyco_hydro_94"/>
    <property type="match status" value="1"/>
</dbReference>
<dbReference type="PANTHER" id="PTHR37469">
    <property type="entry name" value="CELLOBIONIC ACID PHOSPHORYLASE-RELATED"/>
    <property type="match status" value="1"/>
</dbReference>
<dbReference type="RefSeq" id="WP_317832512.1">
    <property type="nucleotide sequence ID" value="NZ_CP136920.1"/>
</dbReference>
<reference evidence="5 6" key="1">
    <citation type="submission" date="2023-10" db="EMBL/GenBank/DDBJ databases">
        <title>Rubellicoccus peritrichatus gen. nov., sp. nov., isolated from an algae of coral reef tank.</title>
        <authorList>
            <person name="Luo J."/>
        </authorList>
    </citation>
    <scope>NUCLEOTIDE SEQUENCE [LARGE SCALE GENOMIC DNA]</scope>
    <source>
        <strain evidence="5 6">CR14</strain>
    </source>
</reference>
<dbReference type="InterPro" id="IPR010383">
    <property type="entry name" value="Glyco_hydrolase_94_b-supersand"/>
</dbReference>
<sequence>MNQNETIAAFPEIEQTPDQLPVEQWGHFDIPNQEFVLTHPCPPRQWKNILWNRHFNTQPTQASSGINYRRDSDGRCILLNWTGDRYFYLQNKTTGECFNPGFYPACNETWTNFSSRYGLGYQVTNMECLGLSVELSHTIDPEHPIEYFNLRITGKVEDPSSWRLVFYSELDLKQNDGIFANSPHYVARISSNQKRMEMLNQSATSTDYNAALECSLPIEDHCFEREEFIGTYGNLSNPSALDGDWPKATHAIDNAIFAASVSLDELSAGTIEVAFSISNKTEQTKDINNRHDELSPNLIREKLSLQKNFYTEAYTNPSVKTPDATFDLFTNTWIKHQLTYCAYWNRGWGKGFRDNAQDAWAYSLLDPKHARFMIRESLPYQFSDGRTVRRWAPVVRHQYNDGGIWLVLATHAYLAETSDYAFLDEEEPFFESEETGDVYEHLKRSLDYLWDNRGQHGLCLMPFGDWNDRLTGVGKAGKGESVWTTMALAEGLRRLASIADKSGRANEVQTLNERREVILEILQKEAWNGEWYNRAFKDDGSPLGAPEDKEAFIFILPQAWSILCGLASASQRKQIVRAVQEHLEMEHGFRLFYSPITKYDSSIGHLSAVAPGRLENGGNYCHGSLFMIYALCEAGEVDYALDIYHRLLPVNPKNPPSKSRQEPFSLTNSYAAPEAGDYSGRSMFPWRTGAAGWAFRSALEGILGVIPTLDGLVVRGTLPSSWHHASLTRDFRGFTIRITWQKNGKPGRQLNGIPCENEPLSKSNLKPGINEYHISI</sequence>
<feature type="domain" description="Glycosyl hydrolase 94 supersandwich" evidence="3">
    <location>
        <begin position="34"/>
        <end position="280"/>
    </location>
</feature>
<dbReference type="InterPro" id="IPR052047">
    <property type="entry name" value="GH94_Enzymes"/>
</dbReference>
<evidence type="ECO:0008006" key="7">
    <source>
        <dbReference type="Google" id="ProtNLM"/>
    </source>
</evidence>
<evidence type="ECO:0000259" key="4">
    <source>
        <dbReference type="Pfam" id="PF17167"/>
    </source>
</evidence>
<dbReference type="Pfam" id="PF06165">
    <property type="entry name" value="GH94_b-supersand"/>
    <property type="match status" value="1"/>
</dbReference>
<dbReference type="InterPro" id="IPR011013">
    <property type="entry name" value="Gal_mutarotase_sf_dom"/>
</dbReference>
<evidence type="ECO:0000313" key="6">
    <source>
        <dbReference type="Proteomes" id="UP001304300"/>
    </source>
</evidence>
<dbReference type="GO" id="GO:0016757">
    <property type="term" value="F:glycosyltransferase activity"/>
    <property type="evidence" value="ECO:0007669"/>
    <property type="project" value="UniProtKB-KW"/>
</dbReference>
<dbReference type="Gene3D" id="1.50.10.10">
    <property type="match status" value="1"/>
</dbReference>
<dbReference type="SUPFAM" id="SSF74650">
    <property type="entry name" value="Galactose mutarotase-like"/>
    <property type="match status" value="1"/>
</dbReference>
<keyword evidence="6" id="KW-1185">Reference proteome</keyword>
<feature type="domain" description="Glycosyl hydrolase 94 catalytic" evidence="4">
    <location>
        <begin position="312"/>
        <end position="704"/>
    </location>
</feature>
<evidence type="ECO:0000259" key="3">
    <source>
        <dbReference type="Pfam" id="PF06165"/>
    </source>
</evidence>
<accession>A0AAQ3LDY4</accession>
<dbReference type="Gene3D" id="2.60.420.10">
    <property type="entry name" value="Maltose phosphorylase, domain 3"/>
    <property type="match status" value="1"/>
</dbReference>
<dbReference type="GO" id="GO:0030246">
    <property type="term" value="F:carbohydrate binding"/>
    <property type="evidence" value="ECO:0007669"/>
    <property type="project" value="InterPro"/>
</dbReference>
<evidence type="ECO:0000313" key="5">
    <source>
        <dbReference type="EMBL" id="WOO40324.1"/>
    </source>
</evidence>
<dbReference type="PANTHER" id="PTHR37469:SF2">
    <property type="entry name" value="CELLOBIONIC ACID PHOSPHORYLASE"/>
    <property type="match status" value="1"/>
</dbReference>
<dbReference type="InterPro" id="IPR033432">
    <property type="entry name" value="GH94_catalytic"/>
</dbReference>
<dbReference type="Gene3D" id="2.70.98.40">
    <property type="entry name" value="Glycoside hydrolase, family 65, N-terminal domain"/>
    <property type="match status" value="1"/>
</dbReference>
<dbReference type="GO" id="GO:0005975">
    <property type="term" value="P:carbohydrate metabolic process"/>
    <property type="evidence" value="ECO:0007669"/>
    <property type="project" value="InterPro"/>
</dbReference>
<dbReference type="Proteomes" id="UP001304300">
    <property type="component" value="Chromosome"/>
</dbReference>
<evidence type="ECO:0000256" key="1">
    <source>
        <dbReference type="ARBA" id="ARBA00022676"/>
    </source>
</evidence>
<gene>
    <name evidence="5" type="ORF">RZN69_17025</name>
</gene>
<dbReference type="InterPro" id="IPR008928">
    <property type="entry name" value="6-hairpin_glycosidase_sf"/>
</dbReference>
<dbReference type="KEGG" id="puo:RZN69_17025"/>
<organism evidence="5 6">
    <name type="scientific">Rubellicoccus peritrichatus</name>
    <dbReference type="NCBI Taxonomy" id="3080537"/>
    <lineage>
        <taxon>Bacteria</taxon>
        <taxon>Pseudomonadati</taxon>
        <taxon>Verrucomicrobiota</taxon>
        <taxon>Opitutia</taxon>
        <taxon>Puniceicoccales</taxon>
        <taxon>Cerasicoccaceae</taxon>
        <taxon>Rubellicoccus</taxon>
    </lineage>
</organism>
<dbReference type="EMBL" id="CP136920">
    <property type="protein sequence ID" value="WOO40324.1"/>
    <property type="molecule type" value="Genomic_DNA"/>
</dbReference>
<protein>
    <recommendedName>
        <fullName evidence="7">Glycosyl transferase family 36</fullName>
    </recommendedName>
</protein>
<dbReference type="SUPFAM" id="SSF48208">
    <property type="entry name" value="Six-hairpin glycosidases"/>
    <property type="match status" value="1"/>
</dbReference>
<proteinExistence type="predicted"/>
<evidence type="ECO:0000256" key="2">
    <source>
        <dbReference type="ARBA" id="ARBA00022679"/>
    </source>
</evidence>
<dbReference type="AlphaFoldDB" id="A0AAQ3LDY4"/>
<dbReference type="InterPro" id="IPR012341">
    <property type="entry name" value="6hp_glycosidase-like_sf"/>
</dbReference>
<dbReference type="InterPro" id="IPR037018">
    <property type="entry name" value="GH65_N"/>
</dbReference>
<keyword evidence="1" id="KW-0328">Glycosyltransferase</keyword>
<name>A0AAQ3LDY4_9BACT</name>